<comment type="caution">
    <text evidence="1">The sequence shown here is derived from an EMBL/GenBank/DDBJ whole genome shotgun (WGS) entry which is preliminary data.</text>
</comment>
<dbReference type="EMBL" id="NOIG01000005">
    <property type="protein sequence ID" value="OYD50834.1"/>
    <property type="molecule type" value="Genomic_DNA"/>
</dbReference>
<dbReference type="AlphaFoldDB" id="A0A235EP71"/>
<name>A0A235EP71_9BURK</name>
<protein>
    <submittedName>
        <fullName evidence="1">Uncharacterized protein</fullName>
    </submittedName>
</protein>
<keyword evidence="2" id="KW-1185">Reference proteome</keyword>
<proteinExistence type="predicted"/>
<gene>
    <name evidence="1" type="ORF">CBY09_08000</name>
</gene>
<accession>A0A235EP71</accession>
<sequence length="94" mass="10265">MEALRQLFPDGAANDLNFVLFSTSGVHGTYCTLEAAESEGCDVTFLVVQPRIVGLRYGNCTPKTQDDFQFLRKLRESSHLAVGSIGCKQGANHD</sequence>
<dbReference type="Proteomes" id="UP000215441">
    <property type="component" value="Unassembled WGS sequence"/>
</dbReference>
<reference evidence="1 2" key="1">
    <citation type="submission" date="2017-07" db="EMBL/GenBank/DDBJ databases">
        <title>Acidovorax KNDSW TSA 6 genome sequence and assembly.</title>
        <authorList>
            <person name="Mayilraj S."/>
        </authorList>
    </citation>
    <scope>NUCLEOTIDE SEQUENCE [LARGE SCALE GENOMIC DNA]</scope>
    <source>
        <strain evidence="1 2">KNDSW-TSA6</strain>
    </source>
</reference>
<evidence type="ECO:0000313" key="1">
    <source>
        <dbReference type="EMBL" id="OYD50834.1"/>
    </source>
</evidence>
<organism evidence="1 2">
    <name type="scientific">Acidovorax kalamii</name>
    <dbReference type="NCBI Taxonomy" id="2004485"/>
    <lineage>
        <taxon>Bacteria</taxon>
        <taxon>Pseudomonadati</taxon>
        <taxon>Pseudomonadota</taxon>
        <taxon>Betaproteobacteria</taxon>
        <taxon>Burkholderiales</taxon>
        <taxon>Comamonadaceae</taxon>
        <taxon>Acidovorax</taxon>
    </lineage>
</organism>
<evidence type="ECO:0000313" key="2">
    <source>
        <dbReference type="Proteomes" id="UP000215441"/>
    </source>
</evidence>